<dbReference type="AlphaFoldDB" id="A0A0C2XGA4"/>
<name>A0A0C2XGA4_AMAMK</name>
<sequence>MSSRPDLTQDANIHDRIKKAKIPHHYMMKLPSTPESHESGRYFSSMAYSLFVEGRCYCDDAPMQVVCDILLPVHLYTRRRSMGLSSGYCHSSLHAYLMPSYEDTQQGQPRRKVSAVLVDAA</sequence>
<reference evidence="1 2" key="1">
    <citation type="submission" date="2014-04" db="EMBL/GenBank/DDBJ databases">
        <title>Evolutionary Origins and Diversification of the Mycorrhizal Mutualists.</title>
        <authorList>
            <consortium name="DOE Joint Genome Institute"/>
            <consortium name="Mycorrhizal Genomics Consortium"/>
            <person name="Kohler A."/>
            <person name="Kuo A."/>
            <person name="Nagy L.G."/>
            <person name="Floudas D."/>
            <person name="Copeland A."/>
            <person name="Barry K.W."/>
            <person name="Cichocki N."/>
            <person name="Veneault-Fourrey C."/>
            <person name="LaButti K."/>
            <person name="Lindquist E.A."/>
            <person name="Lipzen A."/>
            <person name="Lundell T."/>
            <person name="Morin E."/>
            <person name="Murat C."/>
            <person name="Riley R."/>
            <person name="Ohm R."/>
            <person name="Sun H."/>
            <person name="Tunlid A."/>
            <person name="Henrissat B."/>
            <person name="Grigoriev I.V."/>
            <person name="Hibbett D.S."/>
            <person name="Martin F."/>
        </authorList>
    </citation>
    <scope>NUCLEOTIDE SEQUENCE [LARGE SCALE GENOMIC DNA]</scope>
    <source>
        <strain evidence="1 2">Koide BX008</strain>
    </source>
</reference>
<dbReference type="Proteomes" id="UP000054549">
    <property type="component" value="Unassembled WGS sequence"/>
</dbReference>
<proteinExistence type="predicted"/>
<protein>
    <submittedName>
        <fullName evidence="1">Uncharacterized protein</fullName>
    </submittedName>
</protein>
<evidence type="ECO:0000313" key="1">
    <source>
        <dbReference type="EMBL" id="KIL67928.1"/>
    </source>
</evidence>
<dbReference type="InParanoid" id="A0A0C2XGA4"/>
<evidence type="ECO:0000313" key="2">
    <source>
        <dbReference type="Proteomes" id="UP000054549"/>
    </source>
</evidence>
<accession>A0A0C2XGA4</accession>
<gene>
    <name evidence="1" type="ORF">M378DRAFT_159159</name>
</gene>
<keyword evidence="2" id="KW-1185">Reference proteome</keyword>
<dbReference type="HOGENOM" id="CLU_2037489_0_0_1"/>
<organism evidence="1 2">
    <name type="scientific">Amanita muscaria (strain Koide BX008)</name>
    <dbReference type="NCBI Taxonomy" id="946122"/>
    <lineage>
        <taxon>Eukaryota</taxon>
        <taxon>Fungi</taxon>
        <taxon>Dikarya</taxon>
        <taxon>Basidiomycota</taxon>
        <taxon>Agaricomycotina</taxon>
        <taxon>Agaricomycetes</taxon>
        <taxon>Agaricomycetidae</taxon>
        <taxon>Agaricales</taxon>
        <taxon>Pluteineae</taxon>
        <taxon>Amanitaceae</taxon>
        <taxon>Amanita</taxon>
    </lineage>
</organism>
<dbReference type="EMBL" id="KN818230">
    <property type="protein sequence ID" value="KIL67928.1"/>
    <property type="molecule type" value="Genomic_DNA"/>
</dbReference>